<accession>K9UPB6</accession>
<dbReference type="InterPro" id="IPR045257">
    <property type="entry name" value="E2/Pdx1"/>
</dbReference>
<feature type="region of interest" description="Disordered" evidence="3">
    <location>
        <begin position="151"/>
        <end position="181"/>
    </location>
</feature>
<dbReference type="HOGENOM" id="CLU_1486537_0_0_3"/>
<feature type="domain" description="Lipoyl-binding" evidence="4">
    <location>
        <begin position="1"/>
        <end position="77"/>
    </location>
</feature>
<evidence type="ECO:0000256" key="3">
    <source>
        <dbReference type="SAM" id="MobiDB-lite"/>
    </source>
</evidence>
<keyword evidence="6" id="KW-0670">Pyruvate</keyword>
<dbReference type="InterPro" id="IPR003016">
    <property type="entry name" value="2-oxoA_DH_lipoyl-BS"/>
</dbReference>
<organism evidence="6 7">
    <name type="scientific">Chamaesiphon minutus (strain ATCC 27169 / PCC 6605)</name>
    <dbReference type="NCBI Taxonomy" id="1173020"/>
    <lineage>
        <taxon>Bacteria</taxon>
        <taxon>Bacillati</taxon>
        <taxon>Cyanobacteriota</taxon>
        <taxon>Cyanophyceae</taxon>
        <taxon>Gomontiellales</taxon>
        <taxon>Chamaesiphonaceae</taxon>
        <taxon>Chamaesiphon</taxon>
    </lineage>
</organism>
<dbReference type="CDD" id="cd06849">
    <property type="entry name" value="lipoyl_domain"/>
    <property type="match status" value="1"/>
</dbReference>
<dbReference type="GO" id="GO:0045254">
    <property type="term" value="C:pyruvate dehydrogenase complex"/>
    <property type="evidence" value="ECO:0007669"/>
    <property type="project" value="InterPro"/>
</dbReference>
<keyword evidence="6" id="KW-0012">Acyltransferase</keyword>
<dbReference type="InterPro" id="IPR011053">
    <property type="entry name" value="Single_hybrid_motif"/>
</dbReference>
<dbReference type="Proteomes" id="UP000010366">
    <property type="component" value="Chromosome"/>
</dbReference>
<proteinExistence type="inferred from homology"/>
<dbReference type="PANTHER" id="PTHR23151">
    <property type="entry name" value="DIHYDROLIPOAMIDE ACETYL/SUCCINYL-TRANSFERASE-RELATED"/>
    <property type="match status" value="1"/>
</dbReference>
<dbReference type="Gene3D" id="2.40.50.100">
    <property type="match status" value="1"/>
</dbReference>
<dbReference type="SUPFAM" id="SSF51230">
    <property type="entry name" value="Single hybrid motif"/>
    <property type="match status" value="1"/>
</dbReference>
<name>K9UPB6_CHAP6</name>
<reference evidence="6 7" key="1">
    <citation type="submission" date="2012-05" db="EMBL/GenBank/DDBJ databases">
        <title>Finished chromosome of genome of Chamaesiphon sp. PCC 6605.</title>
        <authorList>
            <consortium name="US DOE Joint Genome Institute"/>
            <person name="Gugger M."/>
            <person name="Coursin T."/>
            <person name="Rippka R."/>
            <person name="Tandeau De Marsac N."/>
            <person name="Huntemann M."/>
            <person name="Wei C.-L."/>
            <person name="Han J."/>
            <person name="Detter J.C."/>
            <person name="Han C."/>
            <person name="Tapia R."/>
            <person name="Chen A."/>
            <person name="Kyrpides N."/>
            <person name="Mavromatis K."/>
            <person name="Markowitz V."/>
            <person name="Szeto E."/>
            <person name="Ivanova N."/>
            <person name="Pagani I."/>
            <person name="Pati A."/>
            <person name="Goodwin L."/>
            <person name="Nordberg H.P."/>
            <person name="Cantor M.N."/>
            <person name="Hua S.X."/>
            <person name="Woyke T."/>
            <person name="Kerfeld C.A."/>
        </authorList>
    </citation>
    <scope>NUCLEOTIDE SEQUENCE [LARGE SCALE GENOMIC DNA]</scope>
    <source>
        <strain evidence="7">ATCC 27169 / PCC 6605</strain>
    </source>
</reference>
<dbReference type="OrthoDB" id="9805770at2"/>
<dbReference type="RefSeq" id="WP_015162605.1">
    <property type="nucleotide sequence ID" value="NC_019697.1"/>
</dbReference>
<dbReference type="SUPFAM" id="SSF47005">
    <property type="entry name" value="Peripheral subunit-binding domain of 2-oxo acid dehydrogenase complex"/>
    <property type="match status" value="1"/>
</dbReference>
<comment type="similarity">
    <text evidence="1">Belongs to the 2-oxoacid dehydrogenase family.</text>
</comment>
<dbReference type="EMBL" id="CP003600">
    <property type="protein sequence ID" value="AFY96528.1"/>
    <property type="molecule type" value="Genomic_DNA"/>
</dbReference>
<dbReference type="PROSITE" id="PS50968">
    <property type="entry name" value="BIOTINYL_LIPOYL"/>
    <property type="match status" value="1"/>
</dbReference>
<dbReference type="Pfam" id="PF02817">
    <property type="entry name" value="E3_binding"/>
    <property type="match status" value="1"/>
</dbReference>
<dbReference type="AlphaFoldDB" id="K9UPB6"/>
<dbReference type="PROSITE" id="PS51826">
    <property type="entry name" value="PSBD"/>
    <property type="match status" value="1"/>
</dbReference>
<sequence>MAIREVFIGVLDYEAPIKIVSWLKSPGDKVARGEIVAVVESDKADIEIETFSEGYIAAILVPAGEFAPSGSVIALIAETEAEIEIAKQQANDKYPATALPAVTPATTPTPPPVAAVAATPAFTILRSERPLVSPYARKLAQQYGITVKSLHGTGPNRRITAEDVSNAAGKSVAVSTPSVTM</sequence>
<dbReference type="InterPro" id="IPR004167">
    <property type="entry name" value="PSBD"/>
</dbReference>
<evidence type="ECO:0000256" key="2">
    <source>
        <dbReference type="ARBA" id="ARBA00022823"/>
    </source>
</evidence>
<evidence type="ECO:0000313" key="7">
    <source>
        <dbReference type="Proteomes" id="UP000010366"/>
    </source>
</evidence>
<dbReference type="InterPro" id="IPR000089">
    <property type="entry name" value="Biotin_lipoyl"/>
</dbReference>
<keyword evidence="2" id="KW-0450">Lipoyl</keyword>
<gene>
    <name evidence="6" type="ORF">Cha6605_5666</name>
</gene>
<dbReference type="PANTHER" id="PTHR23151:SF75">
    <property type="entry name" value="DIHYDROLIPOYLLYSINE-RESIDUE ACETYLTRANSFERASE COMPONENT 5 OF PYRUVATE DEHYDROGENASE COMPLEX, CHLOROPLASTIC"/>
    <property type="match status" value="1"/>
</dbReference>
<dbReference type="STRING" id="1173020.Cha6605_5666"/>
<dbReference type="eggNOG" id="COG0508">
    <property type="taxonomic scope" value="Bacteria"/>
</dbReference>
<dbReference type="Gene3D" id="4.10.320.10">
    <property type="entry name" value="E3-binding domain"/>
    <property type="match status" value="1"/>
</dbReference>
<dbReference type="Pfam" id="PF00364">
    <property type="entry name" value="Biotin_lipoyl"/>
    <property type="match status" value="1"/>
</dbReference>
<dbReference type="PATRIC" id="fig|1173020.3.peg.6509"/>
<dbReference type="GO" id="GO:0004742">
    <property type="term" value="F:dihydrolipoyllysine-residue acetyltransferase activity"/>
    <property type="evidence" value="ECO:0007669"/>
    <property type="project" value="TreeGrafter"/>
</dbReference>
<keyword evidence="7" id="KW-1185">Reference proteome</keyword>
<dbReference type="PROSITE" id="PS00189">
    <property type="entry name" value="LIPOYL"/>
    <property type="match status" value="1"/>
</dbReference>
<protein>
    <submittedName>
        <fullName evidence="6">Pyruvate/2-oxoglutarate dehydrogenase complex, dihydrolipoamide acyltransferase component</fullName>
    </submittedName>
</protein>
<dbReference type="KEGG" id="cmp:Cha6605_5666"/>
<evidence type="ECO:0000256" key="1">
    <source>
        <dbReference type="ARBA" id="ARBA00007317"/>
    </source>
</evidence>
<evidence type="ECO:0000313" key="6">
    <source>
        <dbReference type="EMBL" id="AFY96528.1"/>
    </source>
</evidence>
<feature type="domain" description="Peripheral subunit-binding (PSBD)" evidence="5">
    <location>
        <begin position="131"/>
        <end position="168"/>
    </location>
</feature>
<evidence type="ECO:0000259" key="5">
    <source>
        <dbReference type="PROSITE" id="PS51826"/>
    </source>
</evidence>
<evidence type="ECO:0000259" key="4">
    <source>
        <dbReference type="PROSITE" id="PS50968"/>
    </source>
</evidence>
<dbReference type="GO" id="GO:0006086">
    <property type="term" value="P:pyruvate decarboxylation to acetyl-CoA"/>
    <property type="evidence" value="ECO:0007669"/>
    <property type="project" value="InterPro"/>
</dbReference>
<dbReference type="InterPro" id="IPR036625">
    <property type="entry name" value="E3-bd_dom_sf"/>
</dbReference>
<keyword evidence="6" id="KW-0808">Transferase</keyword>